<comment type="caution">
    <text evidence="10">The sequence shown here is derived from an EMBL/GenBank/DDBJ whole genome shotgun (WGS) entry which is preliminary data.</text>
</comment>
<dbReference type="PROSITE" id="PS51449">
    <property type="entry name" value="MTTASE_N"/>
    <property type="match status" value="1"/>
</dbReference>
<dbReference type="InterPro" id="IPR005839">
    <property type="entry name" value="Methylthiotransferase"/>
</dbReference>
<dbReference type="InterPro" id="IPR034557">
    <property type="entry name" value="ThrcA_tRNA_MEthiotransferase"/>
</dbReference>
<evidence type="ECO:0000256" key="2">
    <source>
        <dbReference type="ARBA" id="ARBA00022485"/>
    </source>
</evidence>
<keyword evidence="11" id="KW-1185">Reference proteome</keyword>
<dbReference type="SUPFAM" id="SSF102114">
    <property type="entry name" value="Radical SAM enzymes"/>
    <property type="match status" value="1"/>
</dbReference>
<dbReference type="InterPro" id="IPR058240">
    <property type="entry name" value="rSAM_sf"/>
</dbReference>
<evidence type="ECO:0000256" key="5">
    <source>
        <dbReference type="ARBA" id="ARBA00022723"/>
    </source>
</evidence>
<dbReference type="Gene3D" id="3.80.30.20">
    <property type="entry name" value="tm_1862 like domain"/>
    <property type="match status" value="1"/>
</dbReference>
<keyword evidence="5" id="KW-0479">Metal-binding</keyword>
<dbReference type="PROSITE" id="PS01278">
    <property type="entry name" value="MTTASE_RADICAL"/>
    <property type="match status" value="1"/>
</dbReference>
<dbReference type="PROSITE" id="PS51918">
    <property type="entry name" value="RADICAL_SAM"/>
    <property type="match status" value="1"/>
</dbReference>
<dbReference type="InterPro" id="IPR013848">
    <property type="entry name" value="Methylthiotransferase_N"/>
</dbReference>
<feature type="domain" description="MTTase N-terminal" evidence="8">
    <location>
        <begin position="1"/>
        <end position="108"/>
    </location>
</feature>
<dbReference type="EMBL" id="JAEPRJ010000001">
    <property type="protein sequence ID" value="MBK5897385.1"/>
    <property type="molecule type" value="Genomic_DNA"/>
</dbReference>
<protein>
    <submittedName>
        <fullName evidence="10">tRNA (N(6)-L-threonylcarbamoyladenosine(37)-C(2))-methylthiotransferase MtaB</fullName>
    </submittedName>
</protein>
<dbReference type="InterPro" id="IPR007197">
    <property type="entry name" value="rSAM"/>
</dbReference>
<dbReference type="InterPro" id="IPR006467">
    <property type="entry name" value="MiaB-like_bact"/>
</dbReference>
<accession>A0ABS1J071</accession>
<proteinExistence type="predicted"/>
<evidence type="ECO:0000256" key="6">
    <source>
        <dbReference type="ARBA" id="ARBA00023004"/>
    </source>
</evidence>
<comment type="cofactor">
    <cofactor evidence="1">
        <name>[4Fe-4S] cluster</name>
        <dbReference type="ChEBI" id="CHEBI:49883"/>
    </cofactor>
</comment>
<feature type="domain" description="Radical SAM core" evidence="9">
    <location>
        <begin position="139"/>
        <end position="369"/>
    </location>
</feature>
<dbReference type="Gene3D" id="3.40.50.12160">
    <property type="entry name" value="Methylthiotransferase, N-terminal domain"/>
    <property type="match status" value="1"/>
</dbReference>
<evidence type="ECO:0000256" key="1">
    <source>
        <dbReference type="ARBA" id="ARBA00001966"/>
    </source>
</evidence>
<dbReference type="InterPro" id="IPR020612">
    <property type="entry name" value="Methylthiotransferase_CS"/>
</dbReference>
<reference evidence="10 11" key="1">
    <citation type="submission" date="2021-01" db="EMBL/GenBank/DDBJ databases">
        <title>Isolation and description of Catonella massiliensis sp. nov., a novel Catonella species, isolated from a stable periodontitis subject.</title>
        <authorList>
            <person name="Antezack A."/>
            <person name="Boxberger M."/>
            <person name="La Scola B."/>
            <person name="Monnet-Corti V."/>
        </authorList>
    </citation>
    <scope>NUCLEOTIDE SEQUENCE [LARGE SCALE GENOMIC DNA]</scope>
    <source>
        <strain evidence="10 11">Marseille-Q4567</strain>
    </source>
</reference>
<dbReference type="Pfam" id="PF00919">
    <property type="entry name" value="UPF0004"/>
    <property type="match status" value="1"/>
</dbReference>
<dbReference type="CDD" id="cd01335">
    <property type="entry name" value="Radical_SAM"/>
    <property type="match status" value="1"/>
</dbReference>
<dbReference type="SFLD" id="SFLDS00029">
    <property type="entry name" value="Radical_SAM"/>
    <property type="match status" value="1"/>
</dbReference>
<keyword evidence="7" id="KW-0411">Iron-sulfur</keyword>
<dbReference type="NCBIfam" id="TIGR00089">
    <property type="entry name" value="MiaB/RimO family radical SAM methylthiotransferase"/>
    <property type="match status" value="1"/>
</dbReference>
<keyword evidence="3" id="KW-0808">Transferase</keyword>
<evidence type="ECO:0000256" key="3">
    <source>
        <dbReference type="ARBA" id="ARBA00022679"/>
    </source>
</evidence>
<dbReference type="Proteomes" id="UP000604730">
    <property type="component" value="Unassembled WGS sequence"/>
</dbReference>
<evidence type="ECO:0000259" key="9">
    <source>
        <dbReference type="PROSITE" id="PS51918"/>
    </source>
</evidence>
<dbReference type="PANTHER" id="PTHR11918:SF45">
    <property type="entry name" value="THREONYLCARBAMOYLADENOSINE TRNA METHYLTHIOTRANSFERASE"/>
    <property type="match status" value="1"/>
</dbReference>
<dbReference type="PANTHER" id="PTHR11918">
    <property type="entry name" value="RADICAL SAM PROTEINS"/>
    <property type="match status" value="1"/>
</dbReference>
<dbReference type="InterPro" id="IPR038135">
    <property type="entry name" value="Methylthiotransferase_N_sf"/>
</dbReference>
<dbReference type="SFLD" id="SFLDF00295">
    <property type="entry name" value="threonylcarbamoyladenosine_tRN"/>
    <property type="match status" value="1"/>
</dbReference>
<dbReference type="SFLD" id="SFLDG01061">
    <property type="entry name" value="methylthiotransferase"/>
    <property type="match status" value="1"/>
</dbReference>
<keyword evidence="6" id="KW-0408">Iron</keyword>
<dbReference type="SMART" id="SM00729">
    <property type="entry name" value="Elp3"/>
    <property type="match status" value="1"/>
</dbReference>
<dbReference type="InterPro" id="IPR006638">
    <property type="entry name" value="Elp3/MiaA/NifB-like_rSAM"/>
</dbReference>
<organism evidence="10 11">
    <name type="scientific">Catonella massiliensis</name>
    <dbReference type="NCBI Taxonomy" id="2799636"/>
    <lineage>
        <taxon>Bacteria</taxon>
        <taxon>Bacillati</taxon>
        <taxon>Bacillota</taxon>
        <taxon>Clostridia</taxon>
        <taxon>Lachnospirales</taxon>
        <taxon>Lachnospiraceae</taxon>
        <taxon>Catonella</taxon>
    </lineage>
</organism>
<gene>
    <name evidence="10" type="primary">mtaB</name>
    <name evidence="10" type="ORF">JJN12_06210</name>
</gene>
<dbReference type="NCBIfam" id="TIGR01579">
    <property type="entry name" value="MiaB-like-C"/>
    <property type="match status" value="1"/>
</dbReference>
<dbReference type="SFLD" id="SFLDG01082">
    <property type="entry name" value="B12-binding_domain_containing"/>
    <property type="match status" value="1"/>
</dbReference>
<evidence type="ECO:0000313" key="11">
    <source>
        <dbReference type="Proteomes" id="UP000604730"/>
    </source>
</evidence>
<keyword evidence="4" id="KW-0949">S-adenosyl-L-methionine</keyword>
<evidence type="ECO:0000256" key="4">
    <source>
        <dbReference type="ARBA" id="ARBA00022691"/>
    </source>
</evidence>
<keyword evidence="2" id="KW-0004">4Fe-4S</keyword>
<sequence>MSLGCKVNAYETESIKEMFKNAGYEIRQFNEAADIYIVNTCTVTNIADRKSRQMLHRAKKLNPDAVVVAVGCYVQAPQSKLEDDDLVDILVGTRGKSSVLDLVEEYIRSNKERDFKHNVVKEGEENKDWSYDSGEVNAAGGKTRANLKIQDGCDQFCTYCIIPFVRGRIRSRDMESIIEETERLARAGYKEMVLTGIHIGSYGRDIDGESRMLELLTKLNEVEGDFRIRLGSVEPRLITEEFLEGLVKLKKVCPHFHLSLQSGSTTVLKRMNRHYSAEEYLASVNLLKKYYDRPGITTDIIVGFPGESDEEFEETAAFVKKVGFLKVHVFPYSKRDGTYAAKMSEQVAPEIKKKREDRLIAICEEVAKEYLESLNGDSERVLLEEEIKGREDYILGHTDRYIEVAVPKFMLKGREDADKEFIGVKELMASDASDKALSNMMIAKIL</sequence>
<dbReference type="InterPro" id="IPR023404">
    <property type="entry name" value="rSAM_horseshoe"/>
</dbReference>
<evidence type="ECO:0000256" key="7">
    <source>
        <dbReference type="ARBA" id="ARBA00023014"/>
    </source>
</evidence>
<name>A0ABS1J071_9FIRM</name>
<evidence type="ECO:0000313" key="10">
    <source>
        <dbReference type="EMBL" id="MBK5897385.1"/>
    </source>
</evidence>
<dbReference type="Pfam" id="PF04055">
    <property type="entry name" value="Radical_SAM"/>
    <property type="match status" value="1"/>
</dbReference>
<evidence type="ECO:0000259" key="8">
    <source>
        <dbReference type="PROSITE" id="PS51449"/>
    </source>
</evidence>